<organism evidence="1 2">
    <name type="scientific">Acetobacter pasteurianus</name>
    <name type="common">Acetobacter turbidans</name>
    <dbReference type="NCBI Taxonomy" id="438"/>
    <lineage>
        <taxon>Bacteria</taxon>
        <taxon>Pseudomonadati</taxon>
        <taxon>Pseudomonadota</taxon>
        <taxon>Alphaproteobacteria</taxon>
        <taxon>Acetobacterales</taxon>
        <taxon>Acetobacteraceae</taxon>
        <taxon>Acetobacter</taxon>
    </lineage>
</organism>
<evidence type="ECO:0000313" key="1">
    <source>
        <dbReference type="EMBL" id="OAZ75507.1"/>
    </source>
</evidence>
<accession>A0A1A0DLF5</accession>
<gene>
    <name evidence="1" type="ORF">SRCM100623_00384</name>
</gene>
<name>A0A1A0DLF5_ACEPA</name>
<sequence length="50" mass="5111">MHSLSFILAAAAIGFGLAIADGVNYEPATLAPPPTATKTLPISIPSFLSR</sequence>
<comment type="caution">
    <text evidence="1">The sequence shown here is derived from an EMBL/GenBank/DDBJ whole genome shotgun (WGS) entry which is preliminary data.</text>
</comment>
<reference evidence="1 2" key="1">
    <citation type="submission" date="2016-05" db="EMBL/GenBank/DDBJ databases">
        <title>Genome sequencing of Acetobacter pasteurianus strain SRCM100623.</title>
        <authorList>
            <person name="Song Y.R."/>
        </authorList>
    </citation>
    <scope>NUCLEOTIDE SEQUENCE [LARGE SCALE GENOMIC DNA]</scope>
    <source>
        <strain evidence="1 2">SRCM100623</strain>
    </source>
</reference>
<dbReference type="AlphaFoldDB" id="A0A1A0DLF5"/>
<proteinExistence type="predicted"/>
<dbReference type="PATRIC" id="fig|438.15.peg.434"/>
<dbReference type="RefSeq" id="WP_003626506.1">
    <property type="nucleotide sequence ID" value="NZ_BSCN01000093.1"/>
</dbReference>
<protein>
    <submittedName>
        <fullName evidence="1">Uncharacterized protein</fullName>
    </submittedName>
</protein>
<evidence type="ECO:0000313" key="2">
    <source>
        <dbReference type="Proteomes" id="UP000093796"/>
    </source>
</evidence>
<dbReference type="GeneID" id="84441486"/>
<dbReference type="EMBL" id="LYUD01000034">
    <property type="protein sequence ID" value="OAZ75507.1"/>
    <property type="molecule type" value="Genomic_DNA"/>
</dbReference>
<dbReference type="Proteomes" id="UP000093796">
    <property type="component" value="Unassembled WGS sequence"/>
</dbReference>